<evidence type="ECO:0000313" key="3">
    <source>
        <dbReference type="Proteomes" id="UP000235145"/>
    </source>
</evidence>
<gene>
    <name evidence="2" type="ORF">LSAT_V11C500265720</name>
</gene>
<dbReference type="InterPro" id="IPR006553">
    <property type="entry name" value="Leu-rich_rpt_Cys-con_subtyp"/>
</dbReference>
<dbReference type="AlphaFoldDB" id="A0A9R1VJH8"/>
<dbReference type="Gene3D" id="3.80.10.10">
    <property type="entry name" value="Ribonuclease Inhibitor"/>
    <property type="match status" value="3"/>
</dbReference>
<name>A0A9R1VJH8_LACSA</name>
<keyword evidence="3" id="KW-1185">Reference proteome</keyword>
<dbReference type="InterPro" id="IPR057207">
    <property type="entry name" value="FBXL15_LRR"/>
</dbReference>
<dbReference type="GO" id="GO:0019005">
    <property type="term" value="C:SCF ubiquitin ligase complex"/>
    <property type="evidence" value="ECO:0000318"/>
    <property type="project" value="GO_Central"/>
</dbReference>
<dbReference type="EMBL" id="NBSK02000005">
    <property type="protein sequence ID" value="KAJ0206178.1"/>
    <property type="molecule type" value="Genomic_DNA"/>
</dbReference>
<organism evidence="2 3">
    <name type="scientific">Lactuca sativa</name>
    <name type="common">Garden lettuce</name>
    <dbReference type="NCBI Taxonomy" id="4236"/>
    <lineage>
        <taxon>Eukaryota</taxon>
        <taxon>Viridiplantae</taxon>
        <taxon>Streptophyta</taxon>
        <taxon>Embryophyta</taxon>
        <taxon>Tracheophyta</taxon>
        <taxon>Spermatophyta</taxon>
        <taxon>Magnoliopsida</taxon>
        <taxon>eudicotyledons</taxon>
        <taxon>Gunneridae</taxon>
        <taxon>Pentapetalae</taxon>
        <taxon>asterids</taxon>
        <taxon>campanulids</taxon>
        <taxon>Asterales</taxon>
        <taxon>Asteraceae</taxon>
        <taxon>Cichorioideae</taxon>
        <taxon>Cichorieae</taxon>
        <taxon>Lactucinae</taxon>
        <taxon>Lactuca</taxon>
    </lineage>
</organism>
<feature type="domain" description="F-box/LRR-repeat protein 15-like leucin rich repeat" evidence="1">
    <location>
        <begin position="336"/>
        <end position="565"/>
    </location>
</feature>
<feature type="domain" description="F-box/LRR-repeat protein 15-like leucin rich repeat" evidence="1">
    <location>
        <begin position="158"/>
        <end position="282"/>
    </location>
</feature>
<dbReference type="Pfam" id="PF25372">
    <property type="entry name" value="DUF7885"/>
    <property type="match status" value="2"/>
</dbReference>
<dbReference type="Proteomes" id="UP000235145">
    <property type="component" value="Unassembled WGS sequence"/>
</dbReference>
<protein>
    <recommendedName>
        <fullName evidence="1">F-box/LRR-repeat protein 15-like leucin rich repeat domain-containing protein</fullName>
    </recommendedName>
</protein>
<dbReference type="InterPro" id="IPR032675">
    <property type="entry name" value="LRR_dom_sf"/>
</dbReference>
<comment type="caution">
    <text evidence="2">The sequence shown here is derived from an EMBL/GenBank/DDBJ whole genome shotgun (WGS) entry which is preliminary data.</text>
</comment>
<sequence length="643" mass="71144">MDSCLVLYLLTDDLLARVLDCLIDDSDRKSFRATCKFFHRVESSHRTHLKFLRPEFIPGLLRTYTRADTLDFSVCPRIYDGTISVLLNNVSCYGWAQRLRRVVLSRTTSLKFSGLEMLVASCPGLQAVDVSHCSQFGDREAAALTCAEELREVKMDKCLRVTDVGLAKIAVGCEKLEKISLKWCLEITDLGIDLLSKKCPQLKHLCVSYIKISNESLRSVSRLKKLEALVMMGCGLVGDEGLHFLGNGCHSLQVLDVTRCENVSCAGLISVIRGCKGLQKLNVGYHFLELPTSVFHNFTDLKHLKTFRVHGAQIADSFFDIISSNCLLLVEVGLSKCEGVNDTGIVKLVSGHPNLKILDLTCCDDITDMAILAIAQSCRKLSCLKLESCSLLSEKSFSYLGSSCPLLEELDLTECSVNDKGLEYLSKCLELRCLKLGICTDISDKGLSYIASHCKNLKELDLYRCSDVGDDGLGFIGSGCKKIRKLNICYCSKITDKGMAYLSQLEELSDLEMRSITQVTGTGLTALASGCRKLSELDIKHCVNITDAGFWSLAYYSWNLQQINLSYCGVSDVGLCMMMGNLTRMQDAKLVNLTNVSARGYELALRACCARLKKVKMIGSLRPLLSTEIIETLGASGCRIRWD</sequence>
<dbReference type="SUPFAM" id="SSF52047">
    <property type="entry name" value="RNI-like"/>
    <property type="match status" value="2"/>
</dbReference>
<proteinExistence type="predicted"/>
<accession>A0A9R1VJH8</accession>
<dbReference type="PANTHER" id="PTHR13318">
    <property type="entry name" value="PARTNER OF PAIRED, ISOFORM B-RELATED"/>
    <property type="match status" value="1"/>
</dbReference>
<dbReference type="FunFam" id="3.80.10.10:FF:000276">
    <property type="entry name" value="F-box/LRR-repeat protein 3"/>
    <property type="match status" value="1"/>
</dbReference>
<dbReference type="OrthoDB" id="423607at2759"/>
<dbReference type="SMART" id="SM00367">
    <property type="entry name" value="LRR_CC"/>
    <property type="match status" value="16"/>
</dbReference>
<dbReference type="GO" id="GO:0031146">
    <property type="term" value="P:SCF-dependent proteasomal ubiquitin-dependent protein catabolic process"/>
    <property type="evidence" value="ECO:0000318"/>
    <property type="project" value="GO_Central"/>
</dbReference>
<dbReference type="Gramene" id="rna-gnl|WGS:NBSK|LSAT_5X102060_mrna">
    <property type="protein sequence ID" value="cds-PLY88149.1"/>
    <property type="gene ID" value="gene-LSAT_5X102060"/>
</dbReference>
<reference evidence="2 3" key="1">
    <citation type="journal article" date="2017" name="Nat. Commun.">
        <title>Genome assembly with in vitro proximity ligation data and whole-genome triplication in lettuce.</title>
        <authorList>
            <person name="Reyes-Chin-Wo S."/>
            <person name="Wang Z."/>
            <person name="Yang X."/>
            <person name="Kozik A."/>
            <person name="Arikit S."/>
            <person name="Song C."/>
            <person name="Xia L."/>
            <person name="Froenicke L."/>
            <person name="Lavelle D.O."/>
            <person name="Truco M.J."/>
            <person name="Xia R."/>
            <person name="Zhu S."/>
            <person name="Xu C."/>
            <person name="Xu H."/>
            <person name="Xu X."/>
            <person name="Cox K."/>
            <person name="Korf I."/>
            <person name="Meyers B.C."/>
            <person name="Michelmore R.W."/>
        </authorList>
    </citation>
    <scope>NUCLEOTIDE SEQUENCE [LARGE SCALE GENOMIC DNA]</scope>
    <source>
        <strain evidence="3">cv. Salinas</strain>
        <tissue evidence="2">Seedlings</tissue>
    </source>
</reference>
<evidence type="ECO:0000313" key="2">
    <source>
        <dbReference type="EMBL" id="KAJ0206178.1"/>
    </source>
</evidence>
<evidence type="ECO:0000259" key="1">
    <source>
        <dbReference type="Pfam" id="PF25372"/>
    </source>
</evidence>